<evidence type="ECO:0000313" key="7">
    <source>
        <dbReference type="Proteomes" id="UP001224775"/>
    </source>
</evidence>
<feature type="region of interest" description="Disordered" evidence="3">
    <location>
        <begin position="256"/>
        <end position="356"/>
    </location>
</feature>
<evidence type="ECO:0000256" key="1">
    <source>
        <dbReference type="ARBA" id="ARBA00022737"/>
    </source>
</evidence>
<dbReference type="PROSITE" id="PS51294">
    <property type="entry name" value="HTH_MYB"/>
    <property type="match status" value="3"/>
</dbReference>
<evidence type="ECO:0000256" key="3">
    <source>
        <dbReference type="SAM" id="MobiDB-lite"/>
    </source>
</evidence>
<keyword evidence="7" id="KW-1185">Reference proteome</keyword>
<keyword evidence="1" id="KW-0677">Repeat</keyword>
<organism evidence="6 7">
    <name type="scientific">Skeletonema marinoi</name>
    <dbReference type="NCBI Taxonomy" id="267567"/>
    <lineage>
        <taxon>Eukaryota</taxon>
        <taxon>Sar</taxon>
        <taxon>Stramenopiles</taxon>
        <taxon>Ochrophyta</taxon>
        <taxon>Bacillariophyta</taxon>
        <taxon>Coscinodiscophyceae</taxon>
        <taxon>Thalassiosirophycidae</taxon>
        <taxon>Thalassiosirales</taxon>
        <taxon>Skeletonemataceae</taxon>
        <taxon>Skeletonema</taxon>
        <taxon>Skeletonema marinoi-dohrnii complex</taxon>
    </lineage>
</organism>
<comment type="caution">
    <text evidence="6">The sequence shown here is derived from an EMBL/GenBank/DDBJ whole genome shotgun (WGS) entry which is preliminary data.</text>
</comment>
<name>A0AAD9D4F0_9STRA</name>
<dbReference type="PANTHER" id="PTHR45614:SF232">
    <property type="entry name" value="TRANSCRIPTION FACTOR MYB3R-2"/>
    <property type="match status" value="1"/>
</dbReference>
<dbReference type="SMART" id="SM00717">
    <property type="entry name" value="SANT"/>
    <property type="match status" value="3"/>
</dbReference>
<feature type="domain" description="Myb-like" evidence="4">
    <location>
        <begin position="384"/>
        <end position="433"/>
    </location>
</feature>
<evidence type="ECO:0000259" key="4">
    <source>
        <dbReference type="PROSITE" id="PS50090"/>
    </source>
</evidence>
<feature type="compositionally biased region" description="Basic residues" evidence="3">
    <location>
        <begin position="305"/>
        <end position="317"/>
    </location>
</feature>
<feature type="domain" description="HTH myb-type" evidence="5">
    <location>
        <begin position="382"/>
        <end position="433"/>
    </location>
</feature>
<dbReference type="Proteomes" id="UP001224775">
    <property type="component" value="Unassembled WGS sequence"/>
</dbReference>
<dbReference type="GO" id="GO:0045944">
    <property type="term" value="P:positive regulation of transcription by RNA polymerase II"/>
    <property type="evidence" value="ECO:0007669"/>
    <property type="project" value="TreeGrafter"/>
</dbReference>
<feature type="domain" description="HTH myb-type" evidence="5">
    <location>
        <begin position="491"/>
        <end position="540"/>
    </location>
</feature>
<dbReference type="FunFam" id="1.10.10.60:FF:000010">
    <property type="entry name" value="Transcriptional activator Myb isoform A"/>
    <property type="match status" value="1"/>
</dbReference>
<feature type="domain" description="Myb-like" evidence="4">
    <location>
        <begin position="434"/>
        <end position="485"/>
    </location>
</feature>
<dbReference type="InterPro" id="IPR017930">
    <property type="entry name" value="Myb_dom"/>
</dbReference>
<dbReference type="AlphaFoldDB" id="A0AAD9D4F0"/>
<feature type="compositionally biased region" description="Low complexity" evidence="3">
    <location>
        <begin position="145"/>
        <end position="183"/>
    </location>
</feature>
<dbReference type="InterPro" id="IPR001005">
    <property type="entry name" value="SANT/Myb"/>
</dbReference>
<proteinExistence type="predicted"/>
<feature type="non-terminal residue" evidence="6">
    <location>
        <position position="1005"/>
    </location>
</feature>
<feature type="region of interest" description="Disordered" evidence="3">
    <location>
        <begin position="145"/>
        <end position="205"/>
    </location>
</feature>
<dbReference type="GO" id="GO:0005634">
    <property type="term" value="C:nucleus"/>
    <property type="evidence" value="ECO:0007669"/>
    <property type="project" value="TreeGrafter"/>
</dbReference>
<dbReference type="CDD" id="cd00167">
    <property type="entry name" value="SANT"/>
    <property type="match status" value="3"/>
</dbReference>
<evidence type="ECO:0000256" key="2">
    <source>
        <dbReference type="ARBA" id="ARBA00023125"/>
    </source>
</evidence>
<feature type="domain" description="HTH myb-type" evidence="5">
    <location>
        <begin position="434"/>
        <end position="489"/>
    </location>
</feature>
<dbReference type="Gene3D" id="1.10.10.60">
    <property type="entry name" value="Homeodomain-like"/>
    <property type="match status" value="3"/>
</dbReference>
<feature type="compositionally biased region" description="Low complexity" evidence="3">
    <location>
        <begin position="343"/>
        <end position="356"/>
    </location>
</feature>
<dbReference type="SUPFAM" id="SSF46689">
    <property type="entry name" value="Homeodomain-like"/>
    <property type="match status" value="2"/>
</dbReference>
<feature type="compositionally biased region" description="Polar residues" evidence="3">
    <location>
        <begin position="7"/>
        <end position="19"/>
    </location>
</feature>
<protein>
    <submittedName>
        <fullName evidence="6">SANT/Myb-like DNA-binding domain-containing protein</fullName>
    </submittedName>
</protein>
<feature type="compositionally biased region" description="Low complexity" evidence="3">
    <location>
        <begin position="582"/>
        <end position="597"/>
    </location>
</feature>
<feature type="domain" description="Myb-like" evidence="4">
    <location>
        <begin position="486"/>
        <end position="536"/>
    </location>
</feature>
<dbReference type="GO" id="GO:0000978">
    <property type="term" value="F:RNA polymerase II cis-regulatory region sequence-specific DNA binding"/>
    <property type="evidence" value="ECO:0007669"/>
    <property type="project" value="TreeGrafter"/>
</dbReference>
<gene>
    <name evidence="6" type="ORF">QTG54_015906</name>
</gene>
<keyword evidence="2 6" id="KW-0238">DNA-binding</keyword>
<accession>A0AAD9D4F0</accession>
<dbReference type="GO" id="GO:0000981">
    <property type="term" value="F:DNA-binding transcription factor activity, RNA polymerase II-specific"/>
    <property type="evidence" value="ECO:0007669"/>
    <property type="project" value="TreeGrafter"/>
</dbReference>
<reference evidence="6" key="1">
    <citation type="submission" date="2023-06" db="EMBL/GenBank/DDBJ databases">
        <title>Survivors Of The Sea: Transcriptome response of Skeletonema marinoi to long-term dormancy.</title>
        <authorList>
            <person name="Pinder M.I.M."/>
            <person name="Kourtchenko O."/>
            <person name="Robertson E.K."/>
            <person name="Larsson T."/>
            <person name="Maumus F."/>
            <person name="Osuna-Cruz C.M."/>
            <person name="Vancaester E."/>
            <person name="Stenow R."/>
            <person name="Vandepoele K."/>
            <person name="Ploug H."/>
            <person name="Bruchert V."/>
            <person name="Godhe A."/>
            <person name="Topel M."/>
        </authorList>
    </citation>
    <scope>NUCLEOTIDE SEQUENCE</scope>
    <source>
        <strain evidence="6">R05AC</strain>
    </source>
</reference>
<dbReference type="PANTHER" id="PTHR45614">
    <property type="entry name" value="MYB PROTEIN-RELATED"/>
    <property type="match status" value="1"/>
</dbReference>
<dbReference type="GO" id="GO:0000278">
    <property type="term" value="P:mitotic cell cycle"/>
    <property type="evidence" value="ECO:0007669"/>
    <property type="project" value="TreeGrafter"/>
</dbReference>
<feature type="region of interest" description="Disordered" evidence="3">
    <location>
        <begin position="1"/>
        <end position="68"/>
    </location>
</feature>
<dbReference type="PROSITE" id="PS50090">
    <property type="entry name" value="MYB_LIKE"/>
    <property type="match status" value="3"/>
</dbReference>
<feature type="region of interest" description="Disordered" evidence="3">
    <location>
        <begin position="572"/>
        <end position="627"/>
    </location>
</feature>
<evidence type="ECO:0000259" key="5">
    <source>
        <dbReference type="PROSITE" id="PS51294"/>
    </source>
</evidence>
<feature type="compositionally biased region" description="Low complexity" evidence="3">
    <location>
        <begin position="278"/>
        <end position="300"/>
    </location>
</feature>
<dbReference type="EMBL" id="JATAAI010000050">
    <property type="protein sequence ID" value="KAK1733347.1"/>
    <property type="molecule type" value="Genomic_DNA"/>
</dbReference>
<feature type="compositionally biased region" description="Polar residues" evidence="3">
    <location>
        <begin position="31"/>
        <end position="61"/>
    </location>
</feature>
<dbReference type="InterPro" id="IPR050560">
    <property type="entry name" value="MYB_TF"/>
</dbReference>
<feature type="compositionally biased region" description="Polar residues" evidence="3">
    <location>
        <begin position="609"/>
        <end position="627"/>
    </location>
</feature>
<evidence type="ECO:0000313" key="6">
    <source>
        <dbReference type="EMBL" id="KAK1733347.1"/>
    </source>
</evidence>
<sequence>RKKKKQQTLQDWTGGPTKSKSAEGGQKRWHNSNATAYYPPTSSTTGYHTAPPQSQYPSTTNTAAPTKASTVAAANKTTTTTTAAAVNKVKHVKVAPPGYNMGNAAKKVKGGESVAGGSSSNTINGGEAVGKSTAMAVNNYTASSNTTVSNTTVNTAANNSSVNSSGTLKTPTKPPSNSTPTNNDQEQMVKAPNKNGAGRESVVDRVERERGAVSATANDGLMSNDGLSAGSCGLMSANDGGLSAYNDIMERKLKETTDMTHPTTTTRKENVENDTLPSTSTTNNYGSNNPSSSIINMSTTFPTSSKKKRMSKRHAKPKSYLEPPPQPLPMSSGRKQPHRGTKSSSEGGVSYTSTSSTTIFSPVKMGALEVEVEEEPETGVGRGNKWGKKEDETLRTAVKKHGAKNWRKISTHLITHGFQRTETQCLHRWNKVLKPTLVKGPWTAAEDATVERLVAELGAKKWSVIAQHLPGRIGKQCRERWHNHLNPNISKEAWSAEEDRMILEYHQNIGNRWAEIAKLLPGRTDNAIKNHWNSSMKRKIEKYLSTSGKKLKREDGRYDFQGDMDGVLSAVRENENNRPSSRKSASSSSTSSTSNKKSTSRRAKMVAETTGSLKNSTETPRLNQGVTSLKSNKLTATFDESLFNDRSSTQTNSVSKALFGKTPSRKSEDVDFNPSNIFSSPRSALKNSKVNTSDKRDLRTTFTTGRASILGTPQVSKRVDLSSINTPDVNFESIQGFTPLSMAKTKVESGQFDEILDANELFSPSELFADVGNTFVDGLKTPKTPHASSNPRMCIANVRFGATPKAADMKQRHVAISPIGSLQSVQQNKKKRRSLFDTIHQSEKKARKEGASTPGLGMVTPSFSISSSTTVTTYPLTVCSSAASSRTTMTLEELSKIKPIPINSTLQKDGISLNHPTHQQPDCSGMEPKHITHHDVQLENLSPMTTIPKRVDGHDSTEKFWTSAGNLDHLTPFRSDGVTSTTPLNSNFLQTLLEDNGSVSKSLSL</sequence>
<dbReference type="Pfam" id="PF00249">
    <property type="entry name" value="Myb_DNA-binding"/>
    <property type="match status" value="3"/>
</dbReference>
<dbReference type="InterPro" id="IPR009057">
    <property type="entry name" value="Homeodomain-like_sf"/>
</dbReference>